<name>A0AA40B9U1_9PEZI</name>
<protein>
    <submittedName>
        <fullName evidence="2">Uncharacterized protein</fullName>
    </submittedName>
</protein>
<dbReference type="EMBL" id="JAUKUA010000001">
    <property type="protein sequence ID" value="KAK0730305.1"/>
    <property type="molecule type" value="Genomic_DNA"/>
</dbReference>
<keyword evidence="1" id="KW-0175">Coiled coil</keyword>
<gene>
    <name evidence="2" type="ORF">B0H67DRAFT_27748</name>
</gene>
<feature type="coiled-coil region" evidence="1">
    <location>
        <begin position="70"/>
        <end position="97"/>
    </location>
</feature>
<reference evidence="2" key="1">
    <citation type="submission" date="2023-06" db="EMBL/GenBank/DDBJ databases">
        <title>Genome-scale phylogeny and comparative genomics of the fungal order Sordariales.</title>
        <authorList>
            <consortium name="Lawrence Berkeley National Laboratory"/>
            <person name="Hensen N."/>
            <person name="Bonometti L."/>
            <person name="Westerberg I."/>
            <person name="Brannstrom I.O."/>
            <person name="Guillou S."/>
            <person name="Cros-Aarteil S."/>
            <person name="Calhoun S."/>
            <person name="Haridas S."/>
            <person name="Kuo A."/>
            <person name="Mondo S."/>
            <person name="Pangilinan J."/>
            <person name="Riley R."/>
            <person name="Labutti K."/>
            <person name="Andreopoulos B."/>
            <person name="Lipzen A."/>
            <person name="Chen C."/>
            <person name="Yanf M."/>
            <person name="Daum C."/>
            <person name="Ng V."/>
            <person name="Clum A."/>
            <person name="Steindorff A."/>
            <person name="Ohm R."/>
            <person name="Martin F."/>
            <person name="Silar P."/>
            <person name="Natvig D."/>
            <person name="Lalanne C."/>
            <person name="Gautier V."/>
            <person name="Ament-Velasquez S.L."/>
            <person name="Kruys A."/>
            <person name="Hutchinson M.I."/>
            <person name="Powell A.J."/>
            <person name="Barry K."/>
            <person name="Miller A.N."/>
            <person name="Grigoriev I.V."/>
            <person name="Debuchy R."/>
            <person name="Gladieux P."/>
            <person name="Thoren M.H."/>
            <person name="Johannesson H."/>
        </authorList>
    </citation>
    <scope>NUCLEOTIDE SEQUENCE</scope>
    <source>
        <strain evidence="2">SMH4607-1</strain>
    </source>
</reference>
<dbReference type="Proteomes" id="UP001172102">
    <property type="component" value="Unassembled WGS sequence"/>
</dbReference>
<organism evidence="2 3">
    <name type="scientific">Lasiosphaeris hirsuta</name>
    <dbReference type="NCBI Taxonomy" id="260670"/>
    <lineage>
        <taxon>Eukaryota</taxon>
        <taxon>Fungi</taxon>
        <taxon>Dikarya</taxon>
        <taxon>Ascomycota</taxon>
        <taxon>Pezizomycotina</taxon>
        <taxon>Sordariomycetes</taxon>
        <taxon>Sordariomycetidae</taxon>
        <taxon>Sordariales</taxon>
        <taxon>Lasiosphaeriaceae</taxon>
        <taxon>Lasiosphaeris</taxon>
    </lineage>
</organism>
<dbReference type="AlphaFoldDB" id="A0AA40B9U1"/>
<evidence type="ECO:0000256" key="1">
    <source>
        <dbReference type="SAM" id="Coils"/>
    </source>
</evidence>
<evidence type="ECO:0000313" key="3">
    <source>
        <dbReference type="Proteomes" id="UP001172102"/>
    </source>
</evidence>
<proteinExistence type="predicted"/>
<evidence type="ECO:0000313" key="2">
    <source>
        <dbReference type="EMBL" id="KAK0730305.1"/>
    </source>
</evidence>
<accession>A0AA40B9U1</accession>
<sequence length="99" mass="11481">MSLCENLQGLKKDATEAAGERQELELRNWDLLEDFGNIQQAHAGLRRQNSALQDESRKCMCSLTTPRHEYVELEKENARLKQHNEDLEQQVSDLEEAVR</sequence>
<keyword evidence="3" id="KW-1185">Reference proteome</keyword>
<comment type="caution">
    <text evidence="2">The sequence shown here is derived from an EMBL/GenBank/DDBJ whole genome shotgun (WGS) entry which is preliminary data.</text>
</comment>